<dbReference type="PANTHER" id="PTHR45754:SF3">
    <property type="entry name" value="METHYLENETETRAHYDROFOLATE REDUCTASE (NADPH)"/>
    <property type="match status" value="1"/>
</dbReference>
<evidence type="ECO:0008006" key="10">
    <source>
        <dbReference type="Google" id="ProtNLM"/>
    </source>
</evidence>
<dbReference type="Gene3D" id="3.20.20.220">
    <property type="match status" value="1"/>
</dbReference>
<dbReference type="EMBL" id="JAMKFB020000008">
    <property type="protein sequence ID" value="KAL0186228.1"/>
    <property type="molecule type" value="Genomic_DNA"/>
</dbReference>
<proteinExistence type="inferred from homology"/>
<comment type="pathway">
    <text evidence="2 7">One-carbon metabolism; tetrahydrofolate interconversion.</text>
</comment>
<dbReference type="PANTHER" id="PTHR45754">
    <property type="entry name" value="METHYLENETETRAHYDROFOLATE REDUCTASE"/>
    <property type="match status" value="1"/>
</dbReference>
<name>A0ABD0QKJ9_CIRMR</name>
<keyword evidence="4" id="KW-0285">Flavoprotein</keyword>
<accession>A0ABD0QKJ9</accession>
<comment type="caution">
    <text evidence="8">The sequence shown here is derived from an EMBL/GenBank/DDBJ whole genome shotgun (WGS) entry which is preliminary data.</text>
</comment>
<dbReference type="Pfam" id="PF02219">
    <property type="entry name" value="MTHFR"/>
    <property type="match status" value="1"/>
</dbReference>
<evidence type="ECO:0000256" key="4">
    <source>
        <dbReference type="ARBA" id="ARBA00022630"/>
    </source>
</evidence>
<dbReference type="Proteomes" id="UP001529510">
    <property type="component" value="Unassembled WGS sequence"/>
</dbReference>
<evidence type="ECO:0000256" key="5">
    <source>
        <dbReference type="ARBA" id="ARBA00022827"/>
    </source>
</evidence>
<evidence type="ECO:0000256" key="6">
    <source>
        <dbReference type="ARBA" id="ARBA00023002"/>
    </source>
</evidence>
<dbReference type="SUPFAM" id="SSF51730">
    <property type="entry name" value="FAD-linked oxidoreductase"/>
    <property type="match status" value="1"/>
</dbReference>
<evidence type="ECO:0000256" key="1">
    <source>
        <dbReference type="ARBA" id="ARBA00001974"/>
    </source>
</evidence>
<evidence type="ECO:0000313" key="9">
    <source>
        <dbReference type="Proteomes" id="UP001529510"/>
    </source>
</evidence>
<dbReference type="InterPro" id="IPR003171">
    <property type="entry name" value="Mehydrof_redctse-like"/>
</dbReference>
<evidence type="ECO:0000256" key="2">
    <source>
        <dbReference type="ARBA" id="ARBA00004777"/>
    </source>
</evidence>
<sequence>MVKLSKLEVPEEIKQVIEPIKDNDAAIRNYGIQQAVEMCKVLLASGEVPGLHFYTLNREVATIEVLRQLGLWAEDPR</sequence>
<dbReference type="GO" id="GO:0004489">
    <property type="term" value="F:methylenetetrahydrofolate reductase [NAD(P)H] activity"/>
    <property type="evidence" value="ECO:0007669"/>
    <property type="project" value="UniProtKB-ARBA"/>
</dbReference>
<comment type="cofactor">
    <cofactor evidence="1">
        <name>FAD</name>
        <dbReference type="ChEBI" id="CHEBI:57692"/>
    </cofactor>
</comment>
<gene>
    <name evidence="8" type="ORF">M9458_017898</name>
</gene>
<keyword evidence="9" id="KW-1185">Reference proteome</keyword>
<evidence type="ECO:0000256" key="3">
    <source>
        <dbReference type="ARBA" id="ARBA00006743"/>
    </source>
</evidence>
<comment type="similarity">
    <text evidence="3">Belongs to the methylenetetrahydrofolate reductase family.</text>
</comment>
<keyword evidence="5" id="KW-0274">FAD</keyword>
<feature type="non-terminal residue" evidence="8">
    <location>
        <position position="77"/>
    </location>
</feature>
<evidence type="ECO:0000256" key="7">
    <source>
        <dbReference type="RuleBase" id="RU004254"/>
    </source>
</evidence>
<organism evidence="8 9">
    <name type="scientific">Cirrhinus mrigala</name>
    <name type="common">Mrigala</name>
    <dbReference type="NCBI Taxonomy" id="683832"/>
    <lineage>
        <taxon>Eukaryota</taxon>
        <taxon>Metazoa</taxon>
        <taxon>Chordata</taxon>
        <taxon>Craniata</taxon>
        <taxon>Vertebrata</taxon>
        <taxon>Euteleostomi</taxon>
        <taxon>Actinopterygii</taxon>
        <taxon>Neopterygii</taxon>
        <taxon>Teleostei</taxon>
        <taxon>Ostariophysi</taxon>
        <taxon>Cypriniformes</taxon>
        <taxon>Cyprinidae</taxon>
        <taxon>Labeoninae</taxon>
        <taxon>Labeonini</taxon>
        <taxon>Cirrhinus</taxon>
    </lineage>
</organism>
<evidence type="ECO:0000313" key="8">
    <source>
        <dbReference type="EMBL" id="KAL0186228.1"/>
    </source>
</evidence>
<keyword evidence="6" id="KW-0560">Oxidoreductase</keyword>
<protein>
    <recommendedName>
        <fullName evidence="10">Methylenetetrahydrofolate reductase (NAD(P)H)</fullName>
    </recommendedName>
</protein>
<dbReference type="AlphaFoldDB" id="A0ABD0QKJ9"/>
<reference evidence="8 9" key="1">
    <citation type="submission" date="2024-05" db="EMBL/GenBank/DDBJ databases">
        <title>Genome sequencing and assembly of Indian major carp, Cirrhinus mrigala (Hamilton, 1822).</title>
        <authorList>
            <person name="Mohindra V."/>
            <person name="Chowdhury L.M."/>
            <person name="Lal K."/>
            <person name="Jena J.K."/>
        </authorList>
    </citation>
    <scope>NUCLEOTIDE SEQUENCE [LARGE SCALE GENOMIC DNA]</scope>
    <source>
        <strain evidence="8">CM1030</strain>
        <tissue evidence="8">Blood</tissue>
    </source>
</reference>
<dbReference type="InterPro" id="IPR029041">
    <property type="entry name" value="FAD-linked_oxidoreductase-like"/>
</dbReference>